<dbReference type="AlphaFoldDB" id="A0A914YFS3"/>
<accession>A0A914YFS3</accession>
<dbReference type="Proteomes" id="UP000887577">
    <property type="component" value="Unplaced"/>
</dbReference>
<evidence type="ECO:0000313" key="1">
    <source>
        <dbReference type="Proteomes" id="UP000887577"/>
    </source>
</evidence>
<organism evidence="1 2">
    <name type="scientific">Panagrolaimus superbus</name>
    <dbReference type="NCBI Taxonomy" id="310955"/>
    <lineage>
        <taxon>Eukaryota</taxon>
        <taxon>Metazoa</taxon>
        <taxon>Ecdysozoa</taxon>
        <taxon>Nematoda</taxon>
        <taxon>Chromadorea</taxon>
        <taxon>Rhabditida</taxon>
        <taxon>Tylenchina</taxon>
        <taxon>Panagrolaimomorpha</taxon>
        <taxon>Panagrolaimoidea</taxon>
        <taxon>Panagrolaimidae</taxon>
        <taxon>Panagrolaimus</taxon>
    </lineage>
</organism>
<sequence length="567" mass="64361">MLIITYNLSEASDRIITEDKVCDEECLISKSNFHIKDKNRKVKPRSNSGTGTCSFQGIDTGASEEPFQLFDINNQQYDIASLTRFGGICDCSSNVKEAKHAVIKKELDGRIILTDAYILCGETENNEKILEELIFDYIKNVPERTLGSKPDLEKNDEYCLDERGFITAQLPGEIPCFSFISAFSNETYSSTNQLLEGNVNYYSGPYSVNRINQSEYVKHPSHPGKNISMIGLFYELGFTCNISKLNRESDNRCYSFFNSYIYSIICCCNKKPGQCSFRGYQDKSLFCGKGSFVMDLTRIVEMAPHVLVPNGTHVKELKRFAANKTFCSSQYVFDNVSIRYEMPAPSQAGLKDCNVGPKSEGSLGYCILNNDVCPSSRQNPPKTKITCCCREPNLCNVDFVAIHAVDRFEFMIRNKVCEQPMLYSVLFARTNYTASDDHKQPLCYIHYDVNQPTAKYFLPNNNIDLLRDIDYEAYKKEGCNVIAATIRPDFFAKCPDEKYKGDDTILPRPLLVCTCKGAKIDEETTKDTKFCDEELRNNIENKYNEIKDKLMPKCLGMLLLSLIAFID</sequence>
<dbReference type="WBParaSite" id="PSU_v2.g18168.t1">
    <property type="protein sequence ID" value="PSU_v2.g18168.t1"/>
    <property type="gene ID" value="PSU_v2.g18168"/>
</dbReference>
<protein>
    <submittedName>
        <fullName evidence="2">Uncharacterized protein</fullName>
    </submittedName>
</protein>
<keyword evidence="1" id="KW-1185">Reference proteome</keyword>
<reference evidence="2" key="1">
    <citation type="submission" date="2022-11" db="UniProtKB">
        <authorList>
            <consortium name="WormBaseParasite"/>
        </authorList>
    </citation>
    <scope>IDENTIFICATION</scope>
</reference>
<name>A0A914YFS3_9BILA</name>
<proteinExistence type="predicted"/>
<evidence type="ECO:0000313" key="2">
    <source>
        <dbReference type="WBParaSite" id="PSU_v2.g18168.t1"/>
    </source>
</evidence>